<dbReference type="SUPFAM" id="SSF46785">
    <property type="entry name" value="Winged helix' DNA-binding domain"/>
    <property type="match status" value="1"/>
</dbReference>
<sequence length="95" mass="10910">MIDTVKAEVDMLERHLHVLEMVRENEPIGIVKMSNESDHARHEIRYSLRKLEEANLINPTKQGAVSTDQTPSFIENLDEQLDKMQARIAAMRPGE</sequence>
<dbReference type="InterPro" id="IPR036390">
    <property type="entry name" value="WH_DNA-bd_sf"/>
</dbReference>
<reference evidence="2" key="1">
    <citation type="submission" date="2017-01" db="EMBL/GenBank/DDBJ databases">
        <authorList>
            <person name="Varghese N."/>
            <person name="Submissions S."/>
        </authorList>
    </citation>
    <scope>NUCLEOTIDE SEQUENCE [LARGE SCALE GENOMIC DNA]</scope>
    <source>
        <strain evidence="2">CGMCC 1.7737</strain>
    </source>
</reference>
<accession>A0A1N7EFS4</accession>
<dbReference type="OrthoDB" id="229881at2157"/>
<dbReference type="InterPro" id="IPR036388">
    <property type="entry name" value="WH-like_DNA-bd_sf"/>
</dbReference>
<dbReference type="RefSeq" id="WP_076432310.1">
    <property type="nucleotide sequence ID" value="NZ_FTNO01000006.1"/>
</dbReference>
<dbReference type="Gene3D" id="1.10.10.10">
    <property type="entry name" value="Winged helix-like DNA-binding domain superfamily/Winged helix DNA-binding domain"/>
    <property type="match status" value="1"/>
</dbReference>
<dbReference type="AlphaFoldDB" id="A0A1N7EFS4"/>
<gene>
    <name evidence="1" type="ORF">SAMN05421858_4190</name>
</gene>
<evidence type="ECO:0000313" key="1">
    <source>
        <dbReference type="EMBL" id="SIR86869.1"/>
    </source>
</evidence>
<dbReference type="EMBL" id="FTNO01000006">
    <property type="protein sequence ID" value="SIR86869.1"/>
    <property type="molecule type" value="Genomic_DNA"/>
</dbReference>
<evidence type="ECO:0000313" key="2">
    <source>
        <dbReference type="Proteomes" id="UP000186914"/>
    </source>
</evidence>
<protein>
    <submittedName>
        <fullName evidence="1">Predicted transcriptional regulator</fullName>
    </submittedName>
</protein>
<organism evidence="1 2">
    <name type="scientific">Haladaptatus litoreus</name>
    <dbReference type="NCBI Taxonomy" id="553468"/>
    <lineage>
        <taxon>Archaea</taxon>
        <taxon>Methanobacteriati</taxon>
        <taxon>Methanobacteriota</taxon>
        <taxon>Stenosarchaea group</taxon>
        <taxon>Halobacteria</taxon>
        <taxon>Halobacteriales</taxon>
        <taxon>Haladaptataceae</taxon>
        <taxon>Haladaptatus</taxon>
    </lineage>
</organism>
<dbReference type="Proteomes" id="UP000186914">
    <property type="component" value="Unassembled WGS sequence"/>
</dbReference>
<proteinExistence type="predicted"/>
<keyword evidence="2" id="KW-1185">Reference proteome</keyword>
<name>A0A1N7EFS4_9EURY</name>